<dbReference type="PANTHER" id="PTHR21716:SF53">
    <property type="entry name" value="PERMEASE PERM-RELATED"/>
    <property type="match status" value="1"/>
</dbReference>
<evidence type="ECO:0000256" key="7">
    <source>
        <dbReference type="ARBA" id="ARBA00023136"/>
    </source>
</evidence>
<feature type="transmembrane region" description="Helical" evidence="8">
    <location>
        <begin position="319"/>
        <end position="352"/>
    </location>
</feature>
<feature type="transmembrane region" description="Helical" evidence="8">
    <location>
        <begin position="163"/>
        <end position="185"/>
    </location>
</feature>
<feature type="transmembrane region" description="Helical" evidence="8">
    <location>
        <begin position="274"/>
        <end position="299"/>
    </location>
</feature>
<evidence type="ECO:0000313" key="9">
    <source>
        <dbReference type="EMBL" id="VYU18635.1"/>
    </source>
</evidence>
<evidence type="ECO:0000256" key="3">
    <source>
        <dbReference type="ARBA" id="ARBA00022448"/>
    </source>
</evidence>
<evidence type="ECO:0000256" key="1">
    <source>
        <dbReference type="ARBA" id="ARBA00004651"/>
    </source>
</evidence>
<keyword evidence="5 8" id="KW-0812">Transmembrane</keyword>
<keyword evidence="7 8" id="KW-0472">Membrane</keyword>
<comment type="similarity">
    <text evidence="2">Belongs to the autoinducer-2 exporter (AI-2E) (TC 2.A.86) family.</text>
</comment>
<organism evidence="9">
    <name type="scientific">Clostridium paraputrificum</name>
    <dbReference type="NCBI Taxonomy" id="29363"/>
    <lineage>
        <taxon>Bacteria</taxon>
        <taxon>Bacillati</taxon>
        <taxon>Bacillota</taxon>
        <taxon>Clostridia</taxon>
        <taxon>Eubacteriales</taxon>
        <taxon>Clostridiaceae</taxon>
        <taxon>Clostridium</taxon>
    </lineage>
</organism>
<evidence type="ECO:0000256" key="5">
    <source>
        <dbReference type="ARBA" id="ARBA00022692"/>
    </source>
</evidence>
<name>A0A6N3CRX7_9CLOT</name>
<feature type="transmembrane region" description="Helical" evidence="8">
    <location>
        <begin position="250"/>
        <end position="267"/>
    </location>
</feature>
<keyword evidence="6 8" id="KW-1133">Transmembrane helix</keyword>
<protein>
    <submittedName>
        <fullName evidence="9">Pheromone autoinducer 2 transporter</fullName>
    </submittedName>
</protein>
<sequence length="395" mass="44143">MFFNKYIKYRDILVIVLIALVGYKLIDNYQMFLNLISTTISVISPFIYAMIFAYCINPIMNLFERKLNMKRGLSIFTTYLLIGGAIVIGALYIVPSIVDSIISITSEIPKYMETVQGWINEALKNQNLYDLINSTGLLDNISVISGKMSSIIIGILDGSVSSIVSITTNVVKIGFGFLISIYILLDKERFIAEVKTITYMILKEEKGTKLIDLVRTYHEMIGKYIGTKAIDSAIIGVLAFLGLMLLDVPYTPLLAIVVGVTNMIPYFGPFVGEVVGAAVGLFVSPTMAITIFVFLLALQQFDAWYLDPKLIGDKVGVKPFYIILAVTIGGGFFGPIGMLLASPTMATINIYYERKVNLFKAKNKNLMRRIDAREEDFYNEDNIESKDDIDKEKTQ</sequence>
<dbReference type="RefSeq" id="WP_156560960.1">
    <property type="nucleotide sequence ID" value="NZ_CACRTV010000041.1"/>
</dbReference>
<gene>
    <name evidence="9" type="ORF">CPLFYP93_01598</name>
</gene>
<evidence type="ECO:0000256" key="8">
    <source>
        <dbReference type="SAM" id="Phobius"/>
    </source>
</evidence>
<reference evidence="9" key="1">
    <citation type="submission" date="2019-11" db="EMBL/GenBank/DDBJ databases">
        <authorList>
            <person name="Feng L."/>
        </authorList>
    </citation>
    <scope>NUCLEOTIDE SEQUENCE</scope>
    <source>
        <strain evidence="9">CParaputrificumLFYP93</strain>
    </source>
</reference>
<dbReference type="EMBL" id="CACRTV010000041">
    <property type="protein sequence ID" value="VYU18635.1"/>
    <property type="molecule type" value="Genomic_DNA"/>
</dbReference>
<evidence type="ECO:0000256" key="4">
    <source>
        <dbReference type="ARBA" id="ARBA00022475"/>
    </source>
</evidence>
<comment type="subcellular location">
    <subcellularLocation>
        <location evidence="1">Cell membrane</location>
        <topology evidence="1">Multi-pass membrane protein</topology>
    </subcellularLocation>
</comment>
<dbReference type="PANTHER" id="PTHR21716">
    <property type="entry name" value="TRANSMEMBRANE PROTEIN"/>
    <property type="match status" value="1"/>
</dbReference>
<feature type="transmembrane region" description="Helical" evidence="8">
    <location>
        <begin position="76"/>
        <end position="94"/>
    </location>
</feature>
<dbReference type="InterPro" id="IPR002549">
    <property type="entry name" value="AI-2E-like"/>
</dbReference>
<keyword evidence="4" id="KW-1003">Cell membrane</keyword>
<dbReference type="Pfam" id="PF01594">
    <property type="entry name" value="AI-2E_transport"/>
    <property type="match status" value="1"/>
</dbReference>
<dbReference type="GO" id="GO:0005886">
    <property type="term" value="C:plasma membrane"/>
    <property type="evidence" value="ECO:0007669"/>
    <property type="project" value="UniProtKB-SubCell"/>
</dbReference>
<evidence type="ECO:0000256" key="2">
    <source>
        <dbReference type="ARBA" id="ARBA00009773"/>
    </source>
</evidence>
<proteinExistence type="inferred from homology"/>
<feature type="transmembrane region" description="Helical" evidence="8">
    <location>
        <begin position="7"/>
        <end position="26"/>
    </location>
</feature>
<accession>A0A6N3CRX7</accession>
<feature type="transmembrane region" description="Helical" evidence="8">
    <location>
        <begin position="225"/>
        <end position="244"/>
    </location>
</feature>
<keyword evidence="3" id="KW-0813">Transport</keyword>
<dbReference type="GO" id="GO:0055085">
    <property type="term" value="P:transmembrane transport"/>
    <property type="evidence" value="ECO:0007669"/>
    <property type="project" value="TreeGrafter"/>
</dbReference>
<feature type="transmembrane region" description="Helical" evidence="8">
    <location>
        <begin position="32"/>
        <end position="56"/>
    </location>
</feature>
<evidence type="ECO:0000256" key="6">
    <source>
        <dbReference type="ARBA" id="ARBA00022989"/>
    </source>
</evidence>
<dbReference type="AlphaFoldDB" id="A0A6N3CRX7"/>